<comment type="caution">
    <text evidence="1">The sequence shown here is derived from an EMBL/GenBank/DDBJ whole genome shotgun (WGS) entry which is preliminary data.</text>
</comment>
<evidence type="ECO:0000313" key="2">
    <source>
        <dbReference type="EMBL" id="OQZ91661.1"/>
    </source>
</evidence>
<reference evidence="3" key="1">
    <citation type="submission" date="2015-04" db="EMBL/GenBank/DDBJ databases">
        <title>Genome sequence of Mycobacterium arupense GUC1.</title>
        <authorList>
            <person name="Greninger A.L."/>
            <person name="Cunningham G."/>
            <person name="Chiu C.Y."/>
            <person name="Miller S."/>
        </authorList>
    </citation>
    <scope>NUCLEOTIDE SEQUENCE [LARGE SCALE GENOMIC DNA]</scope>
    <source>
        <strain evidence="3">GUC1</strain>
    </source>
</reference>
<protein>
    <submittedName>
        <fullName evidence="2">2-methylfumaryl-CoA isomerase</fullName>
    </submittedName>
    <submittedName>
        <fullName evidence="1">Dehydratase</fullName>
    </submittedName>
</protein>
<dbReference type="Pfam" id="PF02515">
    <property type="entry name" value="CoA_transf_3"/>
    <property type="match status" value="1"/>
</dbReference>
<dbReference type="InterPro" id="IPR003673">
    <property type="entry name" value="CoA-Trfase_fam_III"/>
</dbReference>
<evidence type="ECO:0000313" key="4">
    <source>
        <dbReference type="Proteomes" id="UP000192327"/>
    </source>
</evidence>
<evidence type="ECO:0000313" key="1">
    <source>
        <dbReference type="EMBL" id="KKB97615.1"/>
    </source>
</evidence>
<dbReference type="RefSeq" id="WP_046191031.1">
    <property type="nucleotide sequence ID" value="NZ_JACKUJ010000018.1"/>
</dbReference>
<proteinExistence type="predicted"/>
<dbReference type="InterPro" id="IPR050509">
    <property type="entry name" value="CoA-transferase_III"/>
</dbReference>
<reference evidence="1" key="2">
    <citation type="submission" date="2015-04" db="EMBL/GenBank/DDBJ databases">
        <title>Genome sequence of Mycobacterium arupense strain GUC1.</title>
        <authorList>
            <person name="Greninger A.L."/>
            <person name="Cunningham G."/>
            <person name="Chiu C.Y."/>
            <person name="Miller S."/>
        </authorList>
    </citation>
    <scope>NUCLEOTIDE SEQUENCE</scope>
    <source>
        <strain evidence="1">GUC1</strain>
    </source>
</reference>
<accession>A0A0F5MS84</accession>
<evidence type="ECO:0000313" key="3">
    <source>
        <dbReference type="Proteomes" id="UP000034416"/>
    </source>
</evidence>
<dbReference type="PATRIC" id="fig|342002.3.peg.3241"/>
<dbReference type="AlphaFoldDB" id="A0A0F5MS84"/>
<name>A0A0F5MS84_9MYCO</name>
<dbReference type="PANTHER" id="PTHR48228">
    <property type="entry name" value="SUCCINYL-COA--D-CITRAMALATE COA-TRANSFERASE"/>
    <property type="match status" value="1"/>
</dbReference>
<dbReference type="STRING" id="342002.BST15_19700"/>
<organism evidence="1 3">
    <name type="scientific">Mycolicibacter arupensis</name>
    <dbReference type="NCBI Taxonomy" id="342002"/>
    <lineage>
        <taxon>Bacteria</taxon>
        <taxon>Bacillati</taxon>
        <taxon>Actinomycetota</taxon>
        <taxon>Actinomycetes</taxon>
        <taxon>Mycobacteriales</taxon>
        <taxon>Mycobacteriaceae</taxon>
        <taxon>Mycolicibacter</taxon>
    </lineage>
</organism>
<sequence>MQASARVLGTGGAPLAGVRVVEIASFVAVPLAGMTLAQLGCDVVRVDPIGGAADYRRWPVTDDGTSIYWTGLNKGKRSVVADLRSPEGQQVIQRLIADSGVVITNMIGRQWLSYEALAPERPDLIHLEVVGRSDGSTAVDYTVNAGVGFPLVTGPADCAAPINHVLPAWDIACGLHAAVAVSAALHRRAQTGEGCRIRLALQDVALGTASALGFLTEAMVNGVRRERIGNAVYGQYGQSFTSCDGASFMVVTLTNRHFRDLAELTESTKVLAALAQARGIDFDDEGQRYCHRDLLTGLFSGWFTAQSAGQIEAALAATSLLWDRYRSFAEVAADEGLRDNPMFTELDQPRVGQYLAAGLPSSIDGIHPPAAVAPALGADTVQVLADRLGLSAEDINRLRHQGAVATE</sequence>
<keyword evidence="2" id="KW-0413">Isomerase</keyword>
<dbReference type="InterPro" id="IPR023606">
    <property type="entry name" value="CoA-Trfase_III_dom_1_sf"/>
</dbReference>
<dbReference type="Proteomes" id="UP000192327">
    <property type="component" value="Unassembled WGS sequence"/>
</dbReference>
<dbReference type="SUPFAM" id="SSF89796">
    <property type="entry name" value="CoA-transferase family III (CaiB/BaiF)"/>
    <property type="match status" value="1"/>
</dbReference>
<dbReference type="GO" id="GO:0016853">
    <property type="term" value="F:isomerase activity"/>
    <property type="evidence" value="ECO:0007669"/>
    <property type="project" value="UniProtKB-KW"/>
</dbReference>
<gene>
    <name evidence="2" type="ORF">BST15_19700</name>
    <name evidence="1" type="ORF">WR43_18305</name>
</gene>
<dbReference type="Gene3D" id="3.30.1540.10">
    <property type="entry name" value="formyl-coa transferase, domain 3"/>
    <property type="match status" value="1"/>
</dbReference>
<dbReference type="EMBL" id="LASW01000118">
    <property type="protein sequence ID" value="KKB97615.1"/>
    <property type="molecule type" value="Genomic_DNA"/>
</dbReference>
<dbReference type="EMBL" id="MVHH01000073">
    <property type="protein sequence ID" value="OQZ91661.1"/>
    <property type="molecule type" value="Genomic_DNA"/>
</dbReference>
<keyword evidence="4" id="KW-1185">Reference proteome</keyword>
<reference evidence="2 4" key="3">
    <citation type="submission" date="2016-12" db="EMBL/GenBank/DDBJ databases">
        <title>The new phylogeny of genus Mycobacterium.</title>
        <authorList>
            <person name="Tortoli E."/>
            <person name="Trovato A."/>
            <person name="Cirillo D.M."/>
        </authorList>
    </citation>
    <scope>NUCLEOTIDE SEQUENCE [LARGE SCALE GENOMIC DNA]</scope>
    <source>
        <strain evidence="2 4">DSM 44942</strain>
    </source>
</reference>
<dbReference type="PANTHER" id="PTHR48228:SF5">
    <property type="entry name" value="ALPHA-METHYLACYL-COA RACEMASE"/>
    <property type="match status" value="1"/>
</dbReference>
<dbReference type="InterPro" id="IPR044855">
    <property type="entry name" value="CoA-Trfase_III_dom3_sf"/>
</dbReference>
<dbReference type="Proteomes" id="UP000034416">
    <property type="component" value="Unassembled WGS sequence"/>
</dbReference>
<dbReference type="Gene3D" id="3.40.50.10540">
    <property type="entry name" value="Crotonobetainyl-coa:carnitine coa-transferase, domain 1"/>
    <property type="match status" value="1"/>
</dbReference>
<dbReference type="OrthoDB" id="9797653at2"/>